<keyword evidence="4 10" id="KW-1133">Transmembrane helix</keyword>
<dbReference type="Pfam" id="PF02537">
    <property type="entry name" value="CRCB"/>
    <property type="match status" value="1"/>
</dbReference>
<gene>
    <name evidence="10 11" type="primary">crcB</name>
    <name evidence="10" type="synonym">fluC</name>
    <name evidence="11" type="ORF">AADG42_02390</name>
</gene>
<evidence type="ECO:0000256" key="10">
    <source>
        <dbReference type="HAMAP-Rule" id="MF_00454"/>
    </source>
</evidence>
<evidence type="ECO:0000256" key="3">
    <source>
        <dbReference type="ARBA" id="ARBA00022692"/>
    </source>
</evidence>
<evidence type="ECO:0000256" key="8">
    <source>
        <dbReference type="ARBA" id="ARBA00035585"/>
    </source>
</evidence>
<dbReference type="EMBL" id="CP154795">
    <property type="protein sequence ID" value="XAN06202.1"/>
    <property type="molecule type" value="Genomic_DNA"/>
</dbReference>
<feature type="binding site" evidence="10">
    <location>
        <position position="76"/>
    </location>
    <ligand>
        <name>Na(+)</name>
        <dbReference type="ChEBI" id="CHEBI:29101"/>
        <note>structural</note>
    </ligand>
</feature>
<comment type="function">
    <text evidence="9 10">Fluoride-specific ion channel. Important for reducing fluoride concentration in the cell, thus reducing its toxicity.</text>
</comment>
<feature type="transmembrane region" description="Helical" evidence="10">
    <location>
        <begin position="64"/>
        <end position="81"/>
    </location>
</feature>
<feature type="transmembrane region" description="Helical" evidence="10">
    <location>
        <begin position="101"/>
        <end position="125"/>
    </location>
</feature>
<dbReference type="NCBIfam" id="TIGR00494">
    <property type="entry name" value="crcB"/>
    <property type="match status" value="1"/>
</dbReference>
<comment type="catalytic activity">
    <reaction evidence="8">
        <text>fluoride(in) = fluoride(out)</text>
        <dbReference type="Rhea" id="RHEA:76159"/>
        <dbReference type="ChEBI" id="CHEBI:17051"/>
    </reaction>
    <physiologicalReaction direction="left-to-right" evidence="8">
        <dbReference type="Rhea" id="RHEA:76160"/>
    </physiologicalReaction>
</comment>
<evidence type="ECO:0000313" key="11">
    <source>
        <dbReference type="EMBL" id="XAN06202.1"/>
    </source>
</evidence>
<comment type="similarity">
    <text evidence="7 10">Belongs to the fluoride channel Fluc/FEX (TC 1.A.43) family.</text>
</comment>
<keyword evidence="12" id="KW-1185">Reference proteome</keyword>
<feature type="binding site" evidence="10">
    <location>
        <position position="79"/>
    </location>
    <ligand>
        <name>Na(+)</name>
        <dbReference type="ChEBI" id="CHEBI:29101"/>
        <note>structural</note>
    </ligand>
</feature>
<comment type="subcellular location">
    <subcellularLocation>
        <location evidence="1 10">Cell membrane</location>
        <topology evidence="1 10">Multi-pass membrane protein</topology>
    </subcellularLocation>
</comment>
<keyword evidence="10" id="KW-0406">Ion transport</keyword>
<evidence type="ECO:0000256" key="9">
    <source>
        <dbReference type="ARBA" id="ARBA00049940"/>
    </source>
</evidence>
<keyword evidence="2 10" id="KW-1003">Cell membrane</keyword>
<keyword evidence="5 10" id="KW-0472">Membrane</keyword>
<dbReference type="RefSeq" id="WP_425307634.1">
    <property type="nucleotide sequence ID" value="NZ_CP154795.1"/>
</dbReference>
<feature type="transmembrane region" description="Helical" evidence="10">
    <location>
        <begin position="36"/>
        <end position="57"/>
    </location>
</feature>
<dbReference type="InterPro" id="IPR003691">
    <property type="entry name" value="FluC"/>
</dbReference>
<keyword evidence="6 10" id="KW-0407">Ion channel</keyword>
<dbReference type="PANTHER" id="PTHR28259">
    <property type="entry name" value="FLUORIDE EXPORT PROTEIN 1-RELATED"/>
    <property type="match status" value="1"/>
</dbReference>
<evidence type="ECO:0000256" key="4">
    <source>
        <dbReference type="ARBA" id="ARBA00022989"/>
    </source>
</evidence>
<evidence type="ECO:0000256" key="6">
    <source>
        <dbReference type="ARBA" id="ARBA00023303"/>
    </source>
</evidence>
<evidence type="ECO:0000256" key="2">
    <source>
        <dbReference type="ARBA" id="ARBA00022475"/>
    </source>
</evidence>
<sequence>MTPLLVVLVSVGGGLGAVVRFLTDARLSRNQPRVPIGTFVINLSGSLLLGFLVGWLGSRDGMSATWLAILGTGFCGGYTTFSTASVEVVRLWVTEGQVGGWAYALATLIGSVLAAAAGLSLGGLLG</sequence>
<protein>
    <recommendedName>
        <fullName evidence="10">Fluoride-specific ion channel FluC</fullName>
    </recommendedName>
</protein>
<evidence type="ECO:0000256" key="7">
    <source>
        <dbReference type="ARBA" id="ARBA00035120"/>
    </source>
</evidence>
<organism evidence="11 12">
    <name type="scientific">Ammonicoccus fulvus</name>
    <dbReference type="NCBI Taxonomy" id="3138240"/>
    <lineage>
        <taxon>Bacteria</taxon>
        <taxon>Bacillati</taxon>
        <taxon>Actinomycetota</taxon>
        <taxon>Actinomycetes</taxon>
        <taxon>Propionibacteriales</taxon>
        <taxon>Propionibacteriaceae</taxon>
        <taxon>Ammonicoccus</taxon>
    </lineage>
</organism>
<comment type="activity regulation">
    <text evidence="10">Na(+) is not transported, but it plays an essential structural role and its presence is essential for fluoride channel function.</text>
</comment>
<evidence type="ECO:0000256" key="1">
    <source>
        <dbReference type="ARBA" id="ARBA00004651"/>
    </source>
</evidence>
<dbReference type="Proteomes" id="UP001442841">
    <property type="component" value="Chromosome"/>
</dbReference>
<evidence type="ECO:0000256" key="5">
    <source>
        <dbReference type="ARBA" id="ARBA00023136"/>
    </source>
</evidence>
<evidence type="ECO:0000313" key="12">
    <source>
        <dbReference type="Proteomes" id="UP001442841"/>
    </source>
</evidence>
<keyword evidence="10" id="KW-0915">Sodium</keyword>
<reference evidence="11 12" key="1">
    <citation type="submission" date="2024-04" db="EMBL/GenBank/DDBJ databases">
        <title>Isolation of an actinomycete strain from pig manure.</title>
        <authorList>
            <person name="Gong T."/>
            <person name="Yu Z."/>
            <person name="An M."/>
            <person name="Wei C."/>
            <person name="Yang W."/>
            <person name="Liu L."/>
        </authorList>
    </citation>
    <scope>NUCLEOTIDE SEQUENCE [LARGE SCALE GENOMIC DNA]</scope>
    <source>
        <strain evidence="11 12">ZF39</strain>
    </source>
</reference>
<dbReference type="HAMAP" id="MF_00454">
    <property type="entry name" value="FluC"/>
    <property type="match status" value="1"/>
</dbReference>
<proteinExistence type="inferred from homology"/>
<accession>A0ABZ3FJL3</accession>
<dbReference type="PANTHER" id="PTHR28259:SF1">
    <property type="entry name" value="FLUORIDE EXPORT PROTEIN 1-RELATED"/>
    <property type="match status" value="1"/>
</dbReference>
<keyword evidence="10" id="KW-0813">Transport</keyword>
<keyword evidence="3 10" id="KW-0812">Transmembrane</keyword>
<keyword evidence="10" id="KW-0479">Metal-binding</keyword>
<name>A0ABZ3FJL3_9ACTN</name>